<dbReference type="Proteomes" id="UP000799436">
    <property type="component" value="Unassembled WGS sequence"/>
</dbReference>
<organism evidence="1 2">
    <name type="scientific">Teratosphaeria nubilosa</name>
    <dbReference type="NCBI Taxonomy" id="161662"/>
    <lineage>
        <taxon>Eukaryota</taxon>
        <taxon>Fungi</taxon>
        <taxon>Dikarya</taxon>
        <taxon>Ascomycota</taxon>
        <taxon>Pezizomycotina</taxon>
        <taxon>Dothideomycetes</taxon>
        <taxon>Dothideomycetidae</taxon>
        <taxon>Mycosphaerellales</taxon>
        <taxon>Teratosphaeriaceae</taxon>
        <taxon>Teratosphaeria</taxon>
    </lineage>
</organism>
<sequence length="173" mass="18996">MQFTYPTMRLQETHIMPNLVLRTHKSYLIQIPTVDIDNFLRPESQIIHNATPSMRHISLHHPPQCPTYPYRILTTTSLPLGTLISVVLTQPLDSVAAFEVLAEPAPSLSLPPSLPASLPSPFELADLREGCGVCAIDKLSDGLRLDASSTSSPRAFVFGPEVVDLLVRQLFGA</sequence>
<evidence type="ECO:0000313" key="1">
    <source>
        <dbReference type="EMBL" id="KAF2766861.1"/>
    </source>
</evidence>
<evidence type="ECO:0000313" key="2">
    <source>
        <dbReference type="Proteomes" id="UP000799436"/>
    </source>
</evidence>
<gene>
    <name evidence="1" type="ORF">EJ03DRAFT_167641</name>
</gene>
<keyword evidence="2" id="KW-1185">Reference proteome</keyword>
<name>A0A6G1L1R2_9PEZI</name>
<reference evidence="1" key="1">
    <citation type="journal article" date="2020" name="Stud. Mycol.">
        <title>101 Dothideomycetes genomes: a test case for predicting lifestyles and emergence of pathogens.</title>
        <authorList>
            <person name="Haridas S."/>
            <person name="Albert R."/>
            <person name="Binder M."/>
            <person name="Bloem J."/>
            <person name="Labutti K."/>
            <person name="Salamov A."/>
            <person name="Andreopoulos B."/>
            <person name="Baker S."/>
            <person name="Barry K."/>
            <person name="Bills G."/>
            <person name="Bluhm B."/>
            <person name="Cannon C."/>
            <person name="Castanera R."/>
            <person name="Culley D."/>
            <person name="Daum C."/>
            <person name="Ezra D."/>
            <person name="Gonzalez J."/>
            <person name="Henrissat B."/>
            <person name="Kuo A."/>
            <person name="Liang C."/>
            <person name="Lipzen A."/>
            <person name="Lutzoni F."/>
            <person name="Magnuson J."/>
            <person name="Mondo S."/>
            <person name="Nolan M."/>
            <person name="Ohm R."/>
            <person name="Pangilinan J."/>
            <person name="Park H.-J."/>
            <person name="Ramirez L."/>
            <person name="Alfaro M."/>
            <person name="Sun H."/>
            <person name="Tritt A."/>
            <person name="Yoshinaga Y."/>
            <person name="Zwiers L.-H."/>
            <person name="Turgeon B."/>
            <person name="Goodwin S."/>
            <person name="Spatafora J."/>
            <person name="Crous P."/>
            <person name="Grigoriev I."/>
        </authorList>
    </citation>
    <scope>NUCLEOTIDE SEQUENCE</scope>
    <source>
        <strain evidence="1">CBS 116005</strain>
    </source>
</reference>
<protein>
    <submittedName>
        <fullName evidence="1">Uncharacterized protein</fullName>
    </submittedName>
</protein>
<proteinExistence type="predicted"/>
<accession>A0A6G1L1R2</accession>
<dbReference type="AlphaFoldDB" id="A0A6G1L1R2"/>
<dbReference type="EMBL" id="ML995865">
    <property type="protein sequence ID" value="KAF2766861.1"/>
    <property type="molecule type" value="Genomic_DNA"/>
</dbReference>